<evidence type="ECO:0000259" key="3">
    <source>
        <dbReference type="PROSITE" id="PS50158"/>
    </source>
</evidence>
<comment type="caution">
    <text evidence="4">The sequence shown here is derived from an EMBL/GenBank/DDBJ whole genome shotgun (WGS) entry which is preliminary data.</text>
</comment>
<keyword evidence="1" id="KW-0862">Zinc</keyword>
<keyword evidence="5" id="KW-1185">Reference proteome</keyword>
<dbReference type="InterPro" id="IPR036875">
    <property type="entry name" value="Znf_CCHC_sf"/>
</dbReference>
<proteinExistence type="predicted"/>
<dbReference type="VEuPathDB" id="FungiDB:MUCCIDRAFT_115844"/>
<feature type="compositionally biased region" description="Basic and acidic residues" evidence="2">
    <location>
        <begin position="492"/>
        <end position="509"/>
    </location>
</feature>
<keyword evidence="1" id="KW-0863">Zinc-finger</keyword>
<dbReference type="PROSITE" id="PS50158">
    <property type="entry name" value="ZF_CCHC"/>
    <property type="match status" value="1"/>
</dbReference>
<dbReference type="PANTHER" id="PTHR22639">
    <property type="entry name" value="GAG-RELATED PROTEIN"/>
    <property type="match status" value="1"/>
</dbReference>
<dbReference type="PANTHER" id="PTHR22639:SF7">
    <property type="entry name" value="CCHC-TYPE DOMAIN-CONTAINING PROTEIN"/>
    <property type="match status" value="1"/>
</dbReference>
<feature type="region of interest" description="Disordered" evidence="2">
    <location>
        <begin position="448"/>
        <end position="509"/>
    </location>
</feature>
<dbReference type="OrthoDB" id="2287714at2759"/>
<dbReference type="SUPFAM" id="SSF57756">
    <property type="entry name" value="Retrovirus zinc finger-like domains"/>
    <property type="match status" value="1"/>
</dbReference>
<reference evidence="4 5" key="1">
    <citation type="submission" date="2015-06" db="EMBL/GenBank/DDBJ databases">
        <title>Expansion of signal transduction pathways in fungi by whole-genome duplication.</title>
        <authorList>
            <consortium name="DOE Joint Genome Institute"/>
            <person name="Corrochano L.M."/>
            <person name="Kuo A."/>
            <person name="Marcet-Houben M."/>
            <person name="Polaino S."/>
            <person name="Salamov A."/>
            <person name="Villalobos J.M."/>
            <person name="Alvarez M.I."/>
            <person name="Avalos J."/>
            <person name="Benito E.P."/>
            <person name="Benoit I."/>
            <person name="Burger G."/>
            <person name="Camino L.P."/>
            <person name="Canovas D."/>
            <person name="Cerda-Olmedo E."/>
            <person name="Cheng J.-F."/>
            <person name="Dominguez A."/>
            <person name="Elias M."/>
            <person name="Eslava A.P."/>
            <person name="Glaser F."/>
            <person name="Grimwood J."/>
            <person name="Gutierrez G."/>
            <person name="Heitman J."/>
            <person name="Henrissat B."/>
            <person name="Iturriaga E.A."/>
            <person name="Lang B.F."/>
            <person name="Lavin J.L."/>
            <person name="Lee S."/>
            <person name="Li W."/>
            <person name="Lindquist E."/>
            <person name="Lopez-Garcia S."/>
            <person name="Luque E.M."/>
            <person name="Marcos A.T."/>
            <person name="Martin J."/>
            <person name="Mccluskey K."/>
            <person name="Medina H.R."/>
            <person name="Miralles-Duran A."/>
            <person name="Miyazaki A."/>
            <person name="Munoz-Torres E."/>
            <person name="Oguiza J.A."/>
            <person name="Ohm R."/>
            <person name="Olmedo M."/>
            <person name="Orejas M."/>
            <person name="Ortiz-Castellanos L."/>
            <person name="Pisabarro A.G."/>
            <person name="Rodriguez-Romero J."/>
            <person name="Ruiz-Herrera J."/>
            <person name="Ruiz-Vazquez R."/>
            <person name="Sanz C."/>
            <person name="Schackwitz W."/>
            <person name="Schmutz J."/>
            <person name="Shahriari M."/>
            <person name="Shelest E."/>
            <person name="Silva-Franco F."/>
            <person name="Soanes D."/>
            <person name="Syed K."/>
            <person name="Tagua V.G."/>
            <person name="Talbot N.J."/>
            <person name="Thon M."/>
            <person name="De Vries R.P."/>
            <person name="Wiebenga A."/>
            <person name="Yadav J.S."/>
            <person name="Braun E.L."/>
            <person name="Baker S."/>
            <person name="Garre V."/>
            <person name="Horwitz B."/>
            <person name="Torres-Martinez S."/>
            <person name="Idnurm A."/>
            <person name="Herrera-Estrella A."/>
            <person name="Gabaldon T."/>
            <person name="Grigoriev I.V."/>
        </authorList>
    </citation>
    <scope>NUCLEOTIDE SEQUENCE [LARGE SCALE GENOMIC DNA]</scope>
    <source>
        <strain evidence="4 5">CBS 277.49</strain>
    </source>
</reference>
<feature type="region of interest" description="Disordered" evidence="2">
    <location>
        <begin position="342"/>
        <end position="372"/>
    </location>
</feature>
<dbReference type="Proteomes" id="UP000077051">
    <property type="component" value="Unassembled WGS sequence"/>
</dbReference>
<dbReference type="GO" id="GO:0003723">
    <property type="term" value="F:RNA binding"/>
    <property type="evidence" value="ECO:0007669"/>
    <property type="project" value="InterPro"/>
</dbReference>
<protein>
    <submittedName>
        <fullName evidence="4">CCHC-type zinc finger transcription factor</fullName>
    </submittedName>
</protein>
<feature type="region of interest" description="Disordered" evidence="2">
    <location>
        <begin position="287"/>
        <end position="309"/>
    </location>
</feature>
<accession>A0A168H318</accession>
<dbReference type="GO" id="GO:0003690">
    <property type="term" value="F:double-stranded DNA binding"/>
    <property type="evidence" value="ECO:0007669"/>
    <property type="project" value="InterPro"/>
</dbReference>
<dbReference type="GO" id="GO:0008270">
    <property type="term" value="F:zinc ion binding"/>
    <property type="evidence" value="ECO:0007669"/>
    <property type="project" value="UniProtKB-KW"/>
</dbReference>
<evidence type="ECO:0000256" key="1">
    <source>
        <dbReference type="PROSITE-ProRule" id="PRU00047"/>
    </source>
</evidence>
<dbReference type="Gene3D" id="4.10.60.10">
    <property type="entry name" value="Zinc finger, CCHC-type"/>
    <property type="match status" value="1"/>
</dbReference>
<dbReference type="InterPro" id="IPR042509">
    <property type="entry name" value="ZCCHC3"/>
</dbReference>
<dbReference type="SMART" id="SM00343">
    <property type="entry name" value="ZnF_C2HC"/>
    <property type="match status" value="2"/>
</dbReference>
<feature type="compositionally biased region" description="Acidic residues" evidence="2">
    <location>
        <begin position="342"/>
        <end position="358"/>
    </location>
</feature>
<dbReference type="InterPro" id="IPR001878">
    <property type="entry name" value="Znf_CCHC"/>
</dbReference>
<gene>
    <name evidence="4" type="ORF">MUCCIDRAFT_115844</name>
</gene>
<name>A0A168H318_MUCCL</name>
<evidence type="ECO:0000313" key="5">
    <source>
        <dbReference type="Proteomes" id="UP000077051"/>
    </source>
</evidence>
<keyword evidence="1" id="KW-0479">Metal-binding</keyword>
<dbReference type="AlphaFoldDB" id="A0A168H318"/>
<dbReference type="EMBL" id="AMYB01000011">
    <property type="protein sequence ID" value="OAC98313.1"/>
    <property type="molecule type" value="Genomic_DNA"/>
</dbReference>
<evidence type="ECO:0000256" key="2">
    <source>
        <dbReference type="SAM" id="MobiDB-lite"/>
    </source>
</evidence>
<sequence length="509" mass="55786">MSTNTTLTWAQRASDGAKLKFYQPTKRRSAEAAASFYPLVGSVLYEDDDLKGQILASKAMAIVQQALTSGSVLFSFGKGLFGDRVDAYKAIQEQVSPLVEFRPLSVYDDKNDGSLLIEAKFEQVEAANQAMTTGVTVNDMVFKAVHAKECKEFGELKHVQFTLMRIVREPTFLHDLMVSLSKYGRVLQVKQFTRGGYFEGKFSVMVDTSVGYQVEGGEWQKAQPLDRMLYLSEFDCFVAATYKGAPPVCHFCRLSGHVRAQCPELLKRRCFGCGKTGHMLRFCPDKKDKSSDFTKKQKVDHESEEVKEARQLTEEVMEHIEKDKLGEGKSQEEAVEVEELVSGVDEDESLQGDDAGVDDLEKDKSTGGVNGEDNLQVKLVSFDEDMDDDDEVVLAGQAVKKLGNSRGSAFSKYASTDVALTMNVDSPEEMMSLSKLRETSQRKRLEFNAQLKGGNDVGSKTGVSGGVSSGAKAQGNKTGGAGGSNGAQNSKNMDKSSVKQPKESARKGQ</sequence>
<evidence type="ECO:0000313" key="4">
    <source>
        <dbReference type="EMBL" id="OAC98313.1"/>
    </source>
</evidence>
<organism evidence="4 5">
    <name type="scientific">Mucor lusitanicus CBS 277.49</name>
    <dbReference type="NCBI Taxonomy" id="747725"/>
    <lineage>
        <taxon>Eukaryota</taxon>
        <taxon>Fungi</taxon>
        <taxon>Fungi incertae sedis</taxon>
        <taxon>Mucoromycota</taxon>
        <taxon>Mucoromycotina</taxon>
        <taxon>Mucoromycetes</taxon>
        <taxon>Mucorales</taxon>
        <taxon>Mucorineae</taxon>
        <taxon>Mucoraceae</taxon>
        <taxon>Mucor</taxon>
    </lineage>
</organism>
<feature type="domain" description="CCHC-type" evidence="3">
    <location>
        <begin position="268"/>
        <end position="285"/>
    </location>
</feature>